<dbReference type="SUPFAM" id="SSF56300">
    <property type="entry name" value="Metallo-dependent phosphatases"/>
    <property type="match status" value="1"/>
</dbReference>
<name>A0A412QAQ2_9FIRM</name>
<dbReference type="InterPro" id="IPR004843">
    <property type="entry name" value="Calcineurin-like_PHP"/>
</dbReference>
<comment type="caution">
    <text evidence="2">The sequence shown here is derived from an EMBL/GenBank/DDBJ whole genome shotgun (WGS) entry which is preliminary data.</text>
</comment>
<dbReference type="RefSeq" id="WP_117836064.1">
    <property type="nucleotide sequence ID" value="NZ_JADNLX010000001.1"/>
</dbReference>
<evidence type="ECO:0000313" key="2">
    <source>
        <dbReference type="EMBL" id="RGT87808.1"/>
    </source>
</evidence>
<protein>
    <submittedName>
        <fullName evidence="2">Fructose-bisphosphatase class III</fullName>
    </submittedName>
</protein>
<evidence type="ECO:0000313" key="3">
    <source>
        <dbReference type="Proteomes" id="UP000283360"/>
    </source>
</evidence>
<dbReference type="EMBL" id="QRXJ01000020">
    <property type="protein sequence ID" value="RGT87808.1"/>
    <property type="molecule type" value="Genomic_DNA"/>
</dbReference>
<dbReference type="Proteomes" id="UP000283360">
    <property type="component" value="Unassembled WGS sequence"/>
</dbReference>
<evidence type="ECO:0000259" key="1">
    <source>
        <dbReference type="Pfam" id="PF00149"/>
    </source>
</evidence>
<accession>A0A412QAQ2</accession>
<gene>
    <name evidence="2" type="ORF">DWX03_13520</name>
</gene>
<dbReference type="Pfam" id="PF00149">
    <property type="entry name" value="Metallophos"/>
    <property type="match status" value="1"/>
</dbReference>
<dbReference type="AlphaFoldDB" id="A0A412QAQ2"/>
<dbReference type="GO" id="GO:0016791">
    <property type="term" value="F:phosphatase activity"/>
    <property type="evidence" value="ECO:0007669"/>
    <property type="project" value="TreeGrafter"/>
</dbReference>
<dbReference type="PANTHER" id="PTHR42850:SF4">
    <property type="entry name" value="ZINC-DEPENDENT ENDOPOLYPHOSPHATASE"/>
    <property type="match status" value="1"/>
</dbReference>
<sequence>MSTYVMSDIHGNYRAYKAMLEKINFNREDMLYILGDILDRGPNPIRIILDLMERFNVEVIAGNHCVMACECLAFLTKEITSESIAEIDEEMIQKLLSWQQNGGISTTDEFHKCSREMQREIVDFISDFELYDEIEVNGQKFVLVHAGLGNFMPNKELWKYELNDLIWERPDYEKCYYSDKFVITGHTPTMLIENNSRPGYIYKKNNHIAIDCGCGFRGGRLGCLRLEDMEEFYVDSEE</sequence>
<reference evidence="2 3" key="1">
    <citation type="submission" date="2018-08" db="EMBL/GenBank/DDBJ databases">
        <title>A genome reference for cultivated species of the human gut microbiota.</title>
        <authorList>
            <person name="Zou Y."/>
            <person name="Xue W."/>
            <person name="Luo G."/>
        </authorList>
    </citation>
    <scope>NUCLEOTIDE SEQUENCE [LARGE SCALE GENOMIC DNA]</scope>
    <source>
        <strain evidence="2 3">AF18-12LB</strain>
    </source>
</reference>
<feature type="domain" description="Calcineurin-like phosphoesterase" evidence="1">
    <location>
        <begin position="1"/>
        <end position="188"/>
    </location>
</feature>
<organism evidence="2 3">
    <name type="scientific">Coprococcus comes</name>
    <dbReference type="NCBI Taxonomy" id="410072"/>
    <lineage>
        <taxon>Bacteria</taxon>
        <taxon>Bacillati</taxon>
        <taxon>Bacillota</taxon>
        <taxon>Clostridia</taxon>
        <taxon>Lachnospirales</taxon>
        <taxon>Lachnospiraceae</taxon>
        <taxon>Coprococcus</taxon>
    </lineage>
</organism>
<dbReference type="PANTHER" id="PTHR42850">
    <property type="entry name" value="METALLOPHOSPHOESTERASE"/>
    <property type="match status" value="1"/>
</dbReference>
<dbReference type="InterPro" id="IPR029052">
    <property type="entry name" value="Metallo-depent_PP-like"/>
</dbReference>
<keyword evidence="3" id="KW-1185">Reference proteome</keyword>
<dbReference type="GO" id="GO:0005737">
    <property type="term" value="C:cytoplasm"/>
    <property type="evidence" value="ECO:0007669"/>
    <property type="project" value="TreeGrafter"/>
</dbReference>
<dbReference type="InterPro" id="IPR050126">
    <property type="entry name" value="Ap4A_hydrolase"/>
</dbReference>
<proteinExistence type="predicted"/>
<dbReference type="Gene3D" id="3.60.21.10">
    <property type="match status" value="1"/>
</dbReference>